<comment type="catalytic activity">
    <reaction evidence="6">
        <text>octanoate + ATP + CoA = octanoyl-CoA + AMP + diphosphate</text>
        <dbReference type="Rhea" id="RHEA:33631"/>
        <dbReference type="ChEBI" id="CHEBI:25646"/>
        <dbReference type="ChEBI" id="CHEBI:30616"/>
        <dbReference type="ChEBI" id="CHEBI:33019"/>
        <dbReference type="ChEBI" id="CHEBI:57287"/>
        <dbReference type="ChEBI" id="CHEBI:57386"/>
        <dbReference type="ChEBI" id="CHEBI:456215"/>
    </reaction>
</comment>
<comment type="function">
    <text evidence="3">Acyl-CoA synthases catalyze the initial reaction in fatty acid metabolism, by forming a thioester with CoA. Has some preference toward medium-chain substrates. Plays a role in adipocyte differentiation.</text>
</comment>
<dbReference type="InterPro" id="IPR045851">
    <property type="entry name" value="AMP-bd_C_sf"/>
</dbReference>
<sequence length="764" mass="85047">MSLTALTLSATRAPSRHSFPDSALRRLLDASAGFPHTYLRVGISLRAANIPRRSALPGYRPPSISSPETKKKSPAPFPSRRGLPEPFGALWCNLLRTRVILSSGLLSWVKDCKIADATRHTSVPSTTPTASKIEQDAKMLIEPAIARKCLAEGDVEALEMMMTYGIDVAETASLSMEEKSLSVLSGTTSVQSVMKSYVNGASTTPLLYETVGERLRLAAEQVPDREVVIFKREGVRKTYTELLYDAEKLATGLLHLGLEKGDRVGMWGPNTYEWVVCQFGTALAGMIMVNVNPSYQTEELKFALGKVGIKALVCPPNFKRSNYYGSAVDVIPELTALPEGQSGVHSEEFPNFAHLIIFDPEERSYRGAWRYCDVISMGTEEDESKLAALERIVQPDDPVNIQYTSGTTGQPKGATLTHHNIINNAYFVGMRAGYHEKRTIICIPNPLYHCFGCVMGSLCAVIHHQTCVFPAPSFEAHAALKAVHEERCTALYGTPTMYIDMLNHPNYSDYDYSSMHSGFVAGAPCPIALCQRLVTELGMKDLQVCYGTTETSPVSYMSIRRDAPEDRIKSVGHIMDHLESCVVDRDGKILPRGERGEVLVRGYSVMRCYWDNEEQTKNEITPDRWYHTGDIGVMNEDGTLAIVGRSKDMIVRGGENVYPTEIEQFLFKHPKIEDVQIIGVPDERFGEAVCAWIRLREGAQITERDIQDHCKGKIAHFKIPKYVLFKKEDAFPRTVTGKIQKFIMREVSKKELGLENIASHFSLL</sequence>
<dbReference type="InterPro" id="IPR000873">
    <property type="entry name" value="AMP-dep_synth/lig_dom"/>
</dbReference>
<dbReference type="CDD" id="cd05917">
    <property type="entry name" value="FACL_like_2"/>
    <property type="match status" value="1"/>
</dbReference>
<evidence type="ECO:0000256" key="5">
    <source>
        <dbReference type="ARBA" id="ARBA00039638"/>
    </source>
</evidence>
<proteinExistence type="inferred from homology"/>
<feature type="domain" description="AMP-binding enzyme C-terminal" evidence="10">
    <location>
        <begin position="661"/>
        <end position="738"/>
    </location>
</feature>
<feature type="domain" description="AMP-dependent synthetase/ligase" evidence="9">
    <location>
        <begin position="218"/>
        <end position="610"/>
    </location>
</feature>
<comment type="caution">
    <text evidence="11">The sequence shown here is derived from an EMBL/GenBank/DDBJ whole genome shotgun (WGS) entry which is preliminary data.</text>
</comment>
<dbReference type="Gene3D" id="3.30.300.30">
    <property type="match status" value="1"/>
</dbReference>
<comment type="similarity">
    <text evidence="1">Belongs to the ATP-dependent AMP-binding enzyme family.</text>
</comment>
<dbReference type="AlphaFoldDB" id="A0AA39HU03"/>
<evidence type="ECO:0000259" key="9">
    <source>
        <dbReference type="Pfam" id="PF00501"/>
    </source>
</evidence>
<evidence type="ECO:0000256" key="1">
    <source>
        <dbReference type="ARBA" id="ARBA00006432"/>
    </source>
</evidence>
<dbReference type="Pfam" id="PF13193">
    <property type="entry name" value="AMP-binding_C"/>
    <property type="match status" value="1"/>
</dbReference>
<dbReference type="EC" id="6.2.1.2" evidence="4"/>
<keyword evidence="12" id="KW-1185">Reference proteome</keyword>
<evidence type="ECO:0000256" key="3">
    <source>
        <dbReference type="ARBA" id="ARBA00037247"/>
    </source>
</evidence>
<dbReference type="PANTHER" id="PTHR43201">
    <property type="entry name" value="ACYL-COA SYNTHETASE"/>
    <property type="match status" value="1"/>
</dbReference>
<evidence type="ECO:0000256" key="2">
    <source>
        <dbReference type="ARBA" id="ARBA00022598"/>
    </source>
</evidence>
<dbReference type="InterPro" id="IPR025110">
    <property type="entry name" value="AMP-bd_C"/>
</dbReference>
<dbReference type="FunFam" id="3.30.300.30:FF:000008">
    <property type="entry name" value="2,3-dihydroxybenzoate-AMP ligase"/>
    <property type="match status" value="1"/>
</dbReference>
<dbReference type="PROSITE" id="PS00455">
    <property type="entry name" value="AMP_BINDING"/>
    <property type="match status" value="1"/>
</dbReference>
<dbReference type="PANTHER" id="PTHR43201:SF5">
    <property type="entry name" value="MEDIUM-CHAIN ACYL-COA LIGASE ACSF2, MITOCHONDRIAL"/>
    <property type="match status" value="1"/>
</dbReference>
<evidence type="ECO:0000313" key="11">
    <source>
        <dbReference type="EMBL" id="KAK0412026.1"/>
    </source>
</evidence>
<evidence type="ECO:0000313" key="12">
    <source>
        <dbReference type="Proteomes" id="UP001175271"/>
    </source>
</evidence>
<evidence type="ECO:0000256" key="6">
    <source>
        <dbReference type="ARBA" id="ARBA00047319"/>
    </source>
</evidence>
<dbReference type="Gene3D" id="3.40.50.12780">
    <property type="entry name" value="N-terminal domain of ligase-like"/>
    <property type="match status" value="1"/>
</dbReference>
<dbReference type="InterPro" id="IPR042099">
    <property type="entry name" value="ANL_N_sf"/>
</dbReference>
<dbReference type="GO" id="GO:0031956">
    <property type="term" value="F:medium-chain fatty acid-CoA ligase activity"/>
    <property type="evidence" value="ECO:0007669"/>
    <property type="project" value="UniProtKB-EC"/>
</dbReference>
<evidence type="ECO:0000256" key="8">
    <source>
        <dbReference type="SAM" id="MobiDB-lite"/>
    </source>
</evidence>
<organism evidence="11 12">
    <name type="scientific">Steinernema hermaphroditum</name>
    <dbReference type="NCBI Taxonomy" id="289476"/>
    <lineage>
        <taxon>Eukaryota</taxon>
        <taxon>Metazoa</taxon>
        <taxon>Ecdysozoa</taxon>
        <taxon>Nematoda</taxon>
        <taxon>Chromadorea</taxon>
        <taxon>Rhabditida</taxon>
        <taxon>Tylenchina</taxon>
        <taxon>Panagrolaimomorpha</taxon>
        <taxon>Strongyloidoidea</taxon>
        <taxon>Steinernematidae</taxon>
        <taxon>Steinernema</taxon>
    </lineage>
</organism>
<dbReference type="EMBL" id="JAUCMV010000003">
    <property type="protein sequence ID" value="KAK0412026.1"/>
    <property type="molecule type" value="Genomic_DNA"/>
</dbReference>
<evidence type="ECO:0000259" key="10">
    <source>
        <dbReference type="Pfam" id="PF13193"/>
    </source>
</evidence>
<dbReference type="InterPro" id="IPR020845">
    <property type="entry name" value="AMP-binding_CS"/>
</dbReference>
<keyword evidence="2" id="KW-0436">Ligase</keyword>
<dbReference type="Proteomes" id="UP001175271">
    <property type="component" value="Unassembled WGS sequence"/>
</dbReference>
<dbReference type="FunFam" id="3.40.50.12780:FF:000003">
    <property type="entry name" value="Long-chain-fatty-acid--CoA ligase FadD"/>
    <property type="match status" value="1"/>
</dbReference>
<feature type="region of interest" description="Disordered" evidence="8">
    <location>
        <begin position="54"/>
        <end position="80"/>
    </location>
</feature>
<dbReference type="Pfam" id="PF00501">
    <property type="entry name" value="AMP-binding"/>
    <property type="match status" value="1"/>
</dbReference>
<name>A0AA39HU03_9BILA</name>
<evidence type="ECO:0000256" key="4">
    <source>
        <dbReference type="ARBA" id="ARBA00039009"/>
    </source>
</evidence>
<protein>
    <recommendedName>
        <fullName evidence="5">Medium-chain acyl-CoA ligase ACSF2, mitochondrial</fullName>
        <ecNumber evidence="4">6.2.1.2</ecNumber>
    </recommendedName>
</protein>
<comment type="catalytic activity">
    <reaction evidence="7">
        <text>a medium-chain fatty acid + ATP + CoA = a medium-chain fatty acyl-CoA + AMP + diphosphate</text>
        <dbReference type="Rhea" id="RHEA:48340"/>
        <dbReference type="ChEBI" id="CHEBI:30616"/>
        <dbReference type="ChEBI" id="CHEBI:33019"/>
        <dbReference type="ChEBI" id="CHEBI:57287"/>
        <dbReference type="ChEBI" id="CHEBI:59558"/>
        <dbReference type="ChEBI" id="CHEBI:90546"/>
        <dbReference type="ChEBI" id="CHEBI:456215"/>
        <dbReference type="EC" id="6.2.1.2"/>
    </reaction>
</comment>
<dbReference type="GO" id="GO:0006631">
    <property type="term" value="P:fatty acid metabolic process"/>
    <property type="evidence" value="ECO:0007669"/>
    <property type="project" value="TreeGrafter"/>
</dbReference>
<evidence type="ECO:0000256" key="7">
    <source>
        <dbReference type="ARBA" id="ARBA00048277"/>
    </source>
</evidence>
<gene>
    <name evidence="11" type="ORF">QR680_005989</name>
</gene>
<accession>A0AA39HU03</accession>
<dbReference type="SUPFAM" id="SSF56801">
    <property type="entry name" value="Acetyl-CoA synthetase-like"/>
    <property type="match status" value="1"/>
</dbReference>
<reference evidence="11" key="1">
    <citation type="submission" date="2023-06" db="EMBL/GenBank/DDBJ databases">
        <title>Genomic analysis of the entomopathogenic nematode Steinernema hermaphroditum.</title>
        <authorList>
            <person name="Schwarz E.M."/>
            <person name="Heppert J.K."/>
            <person name="Baniya A."/>
            <person name="Schwartz H.T."/>
            <person name="Tan C.-H."/>
            <person name="Antoshechkin I."/>
            <person name="Sternberg P.W."/>
            <person name="Goodrich-Blair H."/>
            <person name="Dillman A.R."/>
        </authorList>
    </citation>
    <scope>NUCLEOTIDE SEQUENCE</scope>
    <source>
        <strain evidence="11">PS9179</strain>
        <tissue evidence="11">Whole animal</tissue>
    </source>
</reference>